<dbReference type="RefSeq" id="WP_008863252.1">
    <property type="nucleotide sequence ID" value="NZ_CALFDP010000020.1"/>
</dbReference>
<reference evidence="6 7" key="1">
    <citation type="journal article" date="2019" name="Nat. Med.">
        <title>A library of human gut bacterial isolates paired with longitudinal multiomics data enables mechanistic microbiome research.</title>
        <authorList>
            <person name="Poyet M."/>
            <person name="Groussin M."/>
            <person name="Gibbons S.M."/>
            <person name="Avila-Pacheco J."/>
            <person name="Jiang X."/>
            <person name="Kearney S.M."/>
            <person name="Perrotta A.R."/>
            <person name="Berdy B."/>
            <person name="Zhao S."/>
            <person name="Lieberman T.D."/>
            <person name="Swanson P.K."/>
            <person name="Smith M."/>
            <person name="Roesemann S."/>
            <person name="Alexander J.E."/>
            <person name="Rich S.A."/>
            <person name="Livny J."/>
            <person name="Vlamakis H."/>
            <person name="Clish C."/>
            <person name="Bullock K."/>
            <person name="Deik A."/>
            <person name="Scott J."/>
            <person name="Pierce K.A."/>
            <person name="Xavier R.J."/>
            <person name="Alm E.J."/>
        </authorList>
    </citation>
    <scope>NUCLEOTIDE SEQUENCE [LARGE SCALE GENOMIC DNA]</scope>
    <source>
        <strain evidence="6 7">BIOML-A2</strain>
    </source>
</reference>
<evidence type="ECO:0000256" key="2">
    <source>
        <dbReference type="ARBA" id="ARBA00005268"/>
    </source>
</evidence>
<comment type="subcellular location">
    <subcellularLocation>
        <location evidence="1">Membrane</location>
        <topology evidence="1">Multi-pass membrane protein</topology>
    </subcellularLocation>
</comment>
<protein>
    <submittedName>
        <fullName evidence="6">Iron export ABC transporter permease subunit FetB</fullName>
    </submittedName>
</protein>
<sequence length="271" mass="29402">MAISGSNDISLLQMGIGLLPVGISLFLSWKYKLGLSKSLIIGVVRGTIQLVAVGYILLWAFRQSDPWVLAALILFMVGAASESALKRLGGLQNEKSRRKYRWILFTAIFLGAGLTVSYLEFVVIRPTPLWEGRYLVPLAGMIVANAMNSAALGVERFRSELELRSGEIETLLALGATQQQAVLKTVQVSASAAMLPAINMLMVLGIVALPGMMSGQILAGESPLTAVRYQLLICFSIAATAAIVTWVSIQMTQKLYFTKNDQFIRSQDSGD</sequence>
<dbReference type="AlphaFoldDB" id="A0A6L6N6E7"/>
<dbReference type="PANTHER" id="PTHR30028">
    <property type="entry name" value="UPF0014 INNER MEMBRANE PROTEIN YBBM-RELATED"/>
    <property type="match status" value="1"/>
</dbReference>
<evidence type="ECO:0000256" key="3">
    <source>
        <dbReference type="ARBA" id="ARBA00022692"/>
    </source>
</evidence>
<dbReference type="PANTHER" id="PTHR30028:SF0">
    <property type="entry name" value="PROTEIN ALUMINUM SENSITIVE 3"/>
    <property type="match status" value="1"/>
</dbReference>
<dbReference type="GO" id="GO:0005886">
    <property type="term" value="C:plasma membrane"/>
    <property type="evidence" value="ECO:0007669"/>
    <property type="project" value="TreeGrafter"/>
</dbReference>
<keyword evidence="4" id="KW-1133">Transmembrane helix</keyword>
<dbReference type="EMBL" id="WNCL01000012">
    <property type="protein sequence ID" value="MTU43090.1"/>
    <property type="molecule type" value="Genomic_DNA"/>
</dbReference>
<evidence type="ECO:0000256" key="1">
    <source>
        <dbReference type="ARBA" id="ARBA00004141"/>
    </source>
</evidence>
<keyword evidence="3" id="KW-0812">Transmembrane</keyword>
<evidence type="ECO:0000313" key="6">
    <source>
        <dbReference type="EMBL" id="MTU43090.1"/>
    </source>
</evidence>
<evidence type="ECO:0000313" key="7">
    <source>
        <dbReference type="Proteomes" id="UP000462362"/>
    </source>
</evidence>
<comment type="similarity">
    <text evidence="2">Belongs to the UPF0014 family.</text>
</comment>
<evidence type="ECO:0000256" key="4">
    <source>
        <dbReference type="ARBA" id="ARBA00022989"/>
    </source>
</evidence>
<name>A0A6L6N6E7_9BURK</name>
<dbReference type="Proteomes" id="UP000462362">
    <property type="component" value="Unassembled WGS sequence"/>
</dbReference>
<organism evidence="6 7">
    <name type="scientific">Parasutterella excrementihominis</name>
    <dbReference type="NCBI Taxonomy" id="487175"/>
    <lineage>
        <taxon>Bacteria</taxon>
        <taxon>Pseudomonadati</taxon>
        <taxon>Pseudomonadota</taxon>
        <taxon>Betaproteobacteria</taxon>
        <taxon>Burkholderiales</taxon>
        <taxon>Sutterellaceae</taxon>
        <taxon>Parasutterella</taxon>
    </lineage>
</organism>
<comment type="caution">
    <text evidence="6">The sequence shown here is derived from an EMBL/GenBank/DDBJ whole genome shotgun (WGS) entry which is preliminary data.</text>
</comment>
<evidence type="ECO:0000256" key="5">
    <source>
        <dbReference type="ARBA" id="ARBA00023136"/>
    </source>
</evidence>
<dbReference type="Pfam" id="PF03649">
    <property type="entry name" value="UPF0014"/>
    <property type="match status" value="1"/>
</dbReference>
<dbReference type="InterPro" id="IPR005226">
    <property type="entry name" value="UPF0014_fam"/>
</dbReference>
<keyword evidence="5" id="KW-0472">Membrane</keyword>
<proteinExistence type="inferred from homology"/>
<dbReference type="GeneID" id="43347566"/>
<gene>
    <name evidence="6" type="primary">fetB</name>
    <name evidence="6" type="ORF">GMD42_05540</name>
</gene>
<accession>A0A6L6N6E7</accession>